<name>A0ABV9FCG3_9BACL</name>
<evidence type="ECO:0000313" key="2">
    <source>
        <dbReference type="Proteomes" id="UP001596028"/>
    </source>
</evidence>
<evidence type="ECO:0008006" key="3">
    <source>
        <dbReference type="Google" id="ProtNLM"/>
    </source>
</evidence>
<dbReference type="EMBL" id="JBHSEP010000003">
    <property type="protein sequence ID" value="MFC4597779.1"/>
    <property type="molecule type" value="Genomic_DNA"/>
</dbReference>
<proteinExistence type="predicted"/>
<gene>
    <name evidence="1" type="ORF">ACFO3S_05965</name>
</gene>
<dbReference type="Proteomes" id="UP001596028">
    <property type="component" value="Unassembled WGS sequence"/>
</dbReference>
<dbReference type="Gene3D" id="2.130.10.120">
    <property type="entry name" value="Prolyl oligopeptidase, N-terminal domain"/>
    <property type="match status" value="1"/>
</dbReference>
<dbReference type="SUPFAM" id="SSF82171">
    <property type="entry name" value="DPP6 N-terminal domain-like"/>
    <property type="match status" value="1"/>
</dbReference>
<evidence type="ECO:0000313" key="1">
    <source>
        <dbReference type="EMBL" id="MFC4597779.1"/>
    </source>
</evidence>
<sequence>MRRQTGLYVLFAVVSLLLTGCLGTPRTETILMDDAEQRGSDEDEASLFNVETIYTVLDGDKEPLFPIGWIDDNSLLGITPSYRPYFNRVNEPYAARQKLLDPGPFQAEGTYNSIVLSPDQRHVSYVDMTGNAIELNLHSLSDGENSRIEISRSKSIYFTQMSWSNNSRFFSYADSDEMDGAALLFVYDRTEKKTKRYKLPGSQLNEWVWFVSVSDNGEDAVIVKTSGRDSMMEWGKLSGDAFIPQYRHPISTDGRVEWIHPDQIAFVGADGTLYAYDQRNRLLSAMLNDVGRFRLSGDRKFIAYTQGDDVYAASMYGNTVLNRKQIYKGIDAYGMEWSPTNGKLLVYGLKSGSPQAVRELVSAADPVSQSLVIAFK</sequence>
<reference evidence="2" key="1">
    <citation type="journal article" date="2019" name="Int. J. Syst. Evol. Microbiol.">
        <title>The Global Catalogue of Microorganisms (GCM) 10K type strain sequencing project: providing services to taxonomists for standard genome sequencing and annotation.</title>
        <authorList>
            <consortium name="The Broad Institute Genomics Platform"/>
            <consortium name="The Broad Institute Genome Sequencing Center for Infectious Disease"/>
            <person name="Wu L."/>
            <person name="Ma J."/>
        </authorList>
    </citation>
    <scope>NUCLEOTIDE SEQUENCE [LARGE SCALE GENOMIC DNA]</scope>
    <source>
        <strain evidence="2">CCUG 49571</strain>
    </source>
</reference>
<dbReference type="RefSeq" id="WP_378093341.1">
    <property type="nucleotide sequence ID" value="NZ_JBHSEP010000003.1"/>
</dbReference>
<protein>
    <recommendedName>
        <fullName evidence="3">WD40 repeat domain-containing protein</fullName>
    </recommendedName>
</protein>
<accession>A0ABV9FCG3</accession>
<organism evidence="1 2">
    <name type="scientific">Cohnella hongkongensis</name>
    <dbReference type="NCBI Taxonomy" id="178337"/>
    <lineage>
        <taxon>Bacteria</taxon>
        <taxon>Bacillati</taxon>
        <taxon>Bacillota</taxon>
        <taxon>Bacilli</taxon>
        <taxon>Bacillales</taxon>
        <taxon>Paenibacillaceae</taxon>
        <taxon>Cohnella</taxon>
    </lineage>
</organism>
<keyword evidence="2" id="KW-1185">Reference proteome</keyword>
<comment type="caution">
    <text evidence="1">The sequence shown here is derived from an EMBL/GenBank/DDBJ whole genome shotgun (WGS) entry which is preliminary data.</text>
</comment>
<dbReference type="PROSITE" id="PS51257">
    <property type="entry name" value="PROKAR_LIPOPROTEIN"/>
    <property type="match status" value="1"/>
</dbReference>